<dbReference type="Pfam" id="PF00899">
    <property type="entry name" value="ThiF"/>
    <property type="match status" value="1"/>
</dbReference>
<dbReference type="RefSeq" id="WP_321563869.1">
    <property type="nucleotide sequence ID" value="NZ_CP139558.1"/>
</dbReference>
<gene>
    <name evidence="2" type="ORF">SNE25_04365</name>
</gene>
<name>A0ABZ0TNU7_9SPHI</name>
<dbReference type="SUPFAM" id="SSF69572">
    <property type="entry name" value="Activating enzymes of the ubiquitin-like proteins"/>
    <property type="match status" value="1"/>
</dbReference>
<dbReference type="EMBL" id="CP139558">
    <property type="protein sequence ID" value="WPU94753.1"/>
    <property type="molecule type" value="Genomic_DNA"/>
</dbReference>
<protein>
    <submittedName>
        <fullName evidence="2">E2 ligase fold family C protein</fullName>
    </submittedName>
</protein>
<reference evidence="2 3" key="1">
    <citation type="submission" date="2023-11" db="EMBL/GenBank/DDBJ databases">
        <title>Analysis of the Genomes of Mucilaginibacter gossypii cycad 4 and M. sabulilitoris SNA2: microbes with the potential for plant growth promotion.</title>
        <authorList>
            <person name="Hirsch A.M."/>
            <person name="Humm E."/>
            <person name="Rubbi M."/>
            <person name="Del Vecchio G."/>
            <person name="Ha S.M."/>
            <person name="Pellegrini M."/>
            <person name="Gunsalus R.P."/>
        </authorList>
    </citation>
    <scope>NUCLEOTIDE SEQUENCE [LARGE SCALE GENOMIC DNA]</scope>
    <source>
        <strain evidence="2 3">SNA2</strain>
    </source>
</reference>
<dbReference type="InterPro" id="IPR000594">
    <property type="entry name" value="ThiF_NAD_FAD-bd"/>
</dbReference>
<keyword evidence="3" id="KW-1185">Reference proteome</keyword>
<dbReference type="Pfam" id="PF14459">
    <property type="entry name" value="Prok-E2_C"/>
    <property type="match status" value="1"/>
</dbReference>
<dbReference type="GO" id="GO:0016874">
    <property type="term" value="F:ligase activity"/>
    <property type="evidence" value="ECO:0007669"/>
    <property type="project" value="UniProtKB-KW"/>
</dbReference>
<feature type="domain" description="THIF-type NAD/FAD binding fold" evidence="1">
    <location>
        <begin position="207"/>
        <end position="457"/>
    </location>
</feature>
<accession>A0ABZ0TNU7</accession>
<organism evidence="2 3">
    <name type="scientific">Mucilaginibacter sabulilitoris</name>
    <dbReference type="NCBI Taxonomy" id="1173583"/>
    <lineage>
        <taxon>Bacteria</taxon>
        <taxon>Pseudomonadati</taxon>
        <taxon>Bacteroidota</taxon>
        <taxon>Sphingobacteriia</taxon>
        <taxon>Sphingobacteriales</taxon>
        <taxon>Sphingobacteriaceae</taxon>
        <taxon>Mucilaginibacter</taxon>
    </lineage>
</organism>
<keyword evidence="2" id="KW-0436">Ligase</keyword>
<dbReference type="InterPro" id="IPR035985">
    <property type="entry name" value="Ubiquitin-activating_enz"/>
</dbReference>
<dbReference type="InterPro" id="IPR032864">
    <property type="entry name" value="Prok-E2_C"/>
</dbReference>
<evidence type="ECO:0000313" key="3">
    <source>
        <dbReference type="Proteomes" id="UP001324380"/>
    </source>
</evidence>
<evidence type="ECO:0000259" key="1">
    <source>
        <dbReference type="Pfam" id="PF00899"/>
    </source>
</evidence>
<dbReference type="Gene3D" id="3.40.50.720">
    <property type="entry name" value="NAD(P)-binding Rossmann-like Domain"/>
    <property type="match status" value="1"/>
</dbReference>
<sequence>MALANFFDKSALAASQILQGYDRTEFENRLLTSAIEVTFDGNAVKSGEGIATLELTIRILARLYPKIVFTELEPDTADYKHRLIALAQAINPEIELEAEAFVATIAVGNTPITRTTPVFYIGSDGWNVRFSPVAPVGSADSLNPFAAGAAACFGAANVFRHVFADQLQNAQLDTAFNLSLVDFEKKNDSGETSSNDIGDAALALPETILVGLGAVGNGAVWALSKIPLLEGTVHLIDPEKIDLSNLQRYIMALQNDKDRCKTELAADYLKETTLNIVPHFGDWSSFLADRNNWHMDTVLIAVDNAPDRINIQGSLPKYILNAWTQPTDLGISRHFDFLKDACLACLYPPKSGSKSESVLIAESFGLLQEEVTIREMLYNNAAIDEIWLAKIAAGKSVPIDLLTPYVGRPIREFYHAVFCGGVLIGHESNSQVETPMAFQSALAGILLASELIIKSADIRTEPMVSMTRINLLKPLSDYLNEAVLKPQDRTCICCDDDFKDQYYRKYAGDI</sequence>
<proteinExistence type="predicted"/>
<evidence type="ECO:0000313" key="2">
    <source>
        <dbReference type="EMBL" id="WPU94753.1"/>
    </source>
</evidence>
<dbReference type="Proteomes" id="UP001324380">
    <property type="component" value="Chromosome"/>
</dbReference>